<reference evidence="1" key="1">
    <citation type="journal article" date="2022" name="bioRxiv">
        <title>Sequencing and chromosome-scale assembly of the giantPleurodeles waltlgenome.</title>
        <authorList>
            <person name="Brown T."/>
            <person name="Elewa A."/>
            <person name="Iarovenko S."/>
            <person name="Subramanian E."/>
            <person name="Araus A.J."/>
            <person name="Petzold A."/>
            <person name="Susuki M."/>
            <person name="Suzuki K.-i.T."/>
            <person name="Hayashi T."/>
            <person name="Toyoda A."/>
            <person name="Oliveira C."/>
            <person name="Osipova E."/>
            <person name="Leigh N.D."/>
            <person name="Simon A."/>
            <person name="Yun M.H."/>
        </authorList>
    </citation>
    <scope>NUCLEOTIDE SEQUENCE</scope>
    <source>
        <strain evidence="1">20211129_DDA</strain>
        <tissue evidence="1">Liver</tissue>
    </source>
</reference>
<accession>A0AAV7N4R8</accession>
<dbReference type="Proteomes" id="UP001066276">
    <property type="component" value="Chromosome 9"/>
</dbReference>
<keyword evidence="2" id="KW-1185">Reference proteome</keyword>
<name>A0AAV7N4R8_PLEWA</name>
<sequence length="86" mass="9026">MKRNEAPGPDLVPVDLCHEAPYYWAEILTKVFNPGLEVVGAVCPSSKLLLSQQALTLTSVQCQPVFVLAEGTRILAGSPAGTCSGA</sequence>
<dbReference type="EMBL" id="JANPWB010000013">
    <property type="protein sequence ID" value="KAJ1111036.1"/>
    <property type="molecule type" value="Genomic_DNA"/>
</dbReference>
<dbReference type="AlphaFoldDB" id="A0AAV7N4R8"/>
<evidence type="ECO:0000313" key="1">
    <source>
        <dbReference type="EMBL" id="KAJ1111036.1"/>
    </source>
</evidence>
<proteinExistence type="predicted"/>
<organism evidence="1 2">
    <name type="scientific">Pleurodeles waltl</name>
    <name type="common">Iberian ribbed newt</name>
    <dbReference type="NCBI Taxonomy" id="8319"/>
    <lineage>
        <taxon>Eukaryota</taxon>
        <taxon>Metazoa</taxon>
        <taxon>Chordata</taxon>
        <taxon>Craniata</taxon>
        <taxon>Vertebrata</taxon>
        <taxon>Euteleostomi</taxon>
        <taxon>Amphibia</taxon>
        <taxon>Batrachia</taxon>
        <taxon>Caudata</taxon>
        <taxon>Salamandroidea</taxon>
        <taxon>Salamandridae</taxon>
        <taxon>Pleurodelinae</taxon>
        <taxon>Pleurodeles</taxon>
    </lineage>
</organism>
<gene>
    <name evidence="1" type="ORF">NDU88_008374</name>
</gene>
<evidence type="ECO:0000313" key="2">
    <source>
        <dbReference type="Proteomes" id="UP001066276"/>
    </source>
</evidence>
<protein>
    <submittedName>
        <fullName evidence="1">Uncharacterized protein</fullName>
    </submittedName>
</protein>
<comment type="caution">
    <text evidence="1">The sequence shown here is derived from an EMBL/GenBank/DDBJ whole genome shotgun (WGS) entry which is preliminary data.</text>
</comment>